<dbReference type="GO" id="GO:0042773">
    <property type="term" value="P:ATP synthesis coupled electron transport"/>
    <property type="evidence" value="ECO:0007669"/>
    <property type="project" value="InterPro"/>
</dbReference>
<evidence type="ECO:0000256" key="5">
    <source>
        <dbReference type="ARBA" id="ARBA00022989"/>
    </source>
</evidence>
<feature type="transmembrane region" description="Helical" evidence="8">
    <location>
        <begin position="364"/>
        <end position="386"/>
    </location>
</feature>
<feature type="transmembrane region" description="Helical" evidence="8">
    <location>
        <begin position="134"/>
        <end position="152"/>
    </location>
</feature>
<feature type="domain" description="NADH:quinone oxidoreductase/Mrp antiporter transmembrane" evidence="9">
    <location>
        <begin position="130"/>
        <end position="419"/>
    </location>
</feature>
<dbReference type="EMBL" id="PSNX01000009">
    <property type="protein sequence ID" value="PPE66141.1"/>
    <property type="molecule type" value="Genomic_DNA"/>
</dbReference>
<feature type="transmembrane region" description="Helical" evidence="8">
    <location>
        <begin position="332"/>
        <end position="352"/>
    </location>
</feature>
<evidence type="ECO:0000256" key="2">
    <source>
        <dbReference type="ARBA" id="ARBA00005346"/>
    </source>
</evidence>
<dbReference type="PANTHER" id="PTHR42703">
    <property type="entry name" value="NADH DEHYDROGENASE"/>
    <property type="match status" value="1"/>
</dbReference>
<dbReference type="OrthoDB" id="9768329at2"/>
<evidence type="ECO:0000256" key="8">
    <source>
        <dbReference type="SAM" id="Phobius"/>
    </source>
</evidence>
<evidence type="ECO:0000256" key="1">
    <source>
        <dbReference type="ARBA" id="ARBA00004651"/>
    </source>
</evidence>
<feature type="transmembrane region" description="Helical" evidence="8">
    <location>
        <begin position="164"/>
        <end position="185"/>
    </location>
</feature>
<dbReference type="InterPro" id="IPR001750">
    <property type="entry name" value="ND/Mrp_TM"/>
</dbReference>
<dbReference type="InterPro" id="IPR003918">
    <property type="entry name" value="NADH_UbQ_OxRdtase"/>
</dbReference>
<dbReference type="PRINTS" id="PR01437">
    <property type="entry name" value="NUOXDRDTASE4"/>
</dbReference>
<feature type="transmembrane region" description="Helical" evidence="8">
    <location>
        <begin position="110"/>
        <end position="128"/>
    </location>
</feature>
<dbReference type="GO" id="GO:0008137">
    <property type="term" value="F:NADH dehydrogenase (ubiquinone) activity"/>
    <property type="evidence" value="ECO:0007669"/>
    <property type="project" value="InterPro"/>
</dbReference>
<dbReference type="Pfam" id="PF00361">
    <property type="entry name" value="Proton_antipo_M"/>
    <property type="match status" value="1"/>
</dbReference>
<feature type="transmembrane region" description="Helical" evidence="8">
    <location>
        <begin position="270"/>
        <end position="293"/>
    </location>
</feature>
<feature type="transmembrane region" description="Helical" evidence="8">
    <location>
        <begin position="237"/>
        <end position="258"/>
    </location>
</feature>
<dbReference type="InterPro" id="IPR050586">
    <property type="entry name" value="CPA3_Na-H_Antiporter_D"/>
</dbReference>
<name>A0A2S5STS6_9BURK</name>
<dbReference type="PANTHER" id="PTHR42703:SF1">
    <property type="entry name" value="NA(+)_H(+) ANTIPORTER SUBUNIT D1"/>
    <property type="match status" value="1"/>
</dbReference>
<feature type="transmembrane region" description="Helical" evidence="8">
    <location>
        <begin position="300"/>
        <end position="320"/>
    </location>
</feature>
<dbReference type="AlphaFoldDB" id="A0A2S5STS6"/>
<gene>
    <name evidence="10" type="ORF">C1704_10765</name>
</gene>
<comment type="caution">
    <text evidence="10">The sequence shown here is derived from an EMBL/GenBank/DDBJ whole genome shotgun (WGS) entry which is preliminary data.</text>
</comment>
<comment type="similarity">
    <text evidence="2">Belongs to the CPA3 antiporters (TC 2.A.63) subunit D family.</text>
</comment>
<feature type="transmembrane region" description="Helical" evidence="8">
    <location>
        <begin position="33"/>
        <end position="50"/>
    </location>
</feature>
<keyword evidence="6 8" id="KW-0472">Membrane</keyword>
<sequence length="484" mass="51015">MSVSFLAVSPVLVPLGTAMLATAASRRPGLQQAISFAGIAALAVCALMLVAQASSGVPAVAQFGGWVAPFGIEFVVDGTGASLVLITALMGVASLLFLVSDADPGPRHPLLLPLVHGVLAGVGGSFSTADLFNLYVWFEVMLICSVGLFAIGGRVDQLDGTFKYLALNLFGTMLLLMSVGLIYGATGHLNFTALGEASAQWPPALGLALLAALTLSFLIKAGAFPLFAWLPASYHTLPAPVLALFAGLLTKVGVYAVLRTLGDVFSPAPQVLYEALGWIAAATMITGVLGAAYHWDIRRILAFHIVSQIGYILLGIALATPEGHAATLFYTLHHIVVKANLFLIGAIVWALTGSYDLRRIGGLYALKPLLAVLFLIPALSLVGIPPLSGFWAKLLILREAIAQERIVWTVAALLVSVLTLYSMMKIWMEAFWKAHPDETWQPARVRLGAAYLATTGLAAVTLWISLSPQSLLGYATAAVAGFGR</sequence>
<feature type="transmembrane region" description="Helical" evidence="8">
    <location>
        <begin position="81"/>
        <end position="98"/>
    </location>
</feature>
<protein>
    <submittedName>
        <fullName evidence="10">Na+/H+ antiporter subunit D</fullName>
    </submittedName>
</protein>
<reference evidence="10 11" key="1">
    <citation type="submission" date="2018-02" db="EMBL/GenBank/DDBJ databases">
        <title>Reclassifiation of [Polyangium] brachysporum DSM 7029 as Guopingzhaonella breviflexa gen. nov., sp. nov., a member of the family Comamonadaceae.</title>
        <authorList>
            <person name="Tang B."/>
        </authorList>
    </citation>
    <scope>NUCLEOTIDE SEQUENCE [LARGE SCALE GENOMIC DNA]</scope>
    <source>
        <strain evidence="10 11">BCRC 80649</strain>
    </source>
</reference>
<keyword evidence="11" id="KW-1185">Reference proteome</keyword>
<evidence type="ECO:0000256" key="7">
    <source>
        <dbReference type="RuleBase" id="RU000320"/>
    </source>
</evidence>
<dbReference type="RefSeq" id="WP_104302737.1">
    <property type="nucleotide sequence ID" value="NZ_PSNX01000009.1"/>
</dbReference>
<evidence type="ECO:0000256" key="4">
    <source>
        <dbReference type="ARBA" id="ARBA00022692"/>
    </source>
</evidence>
<proteinExistence type="inferred from homology"/>
<evidence type="ECO:0000313" key="10">
    <source>
        <dbReference type="EMBL" id="PPE66141.1"/>
    </source>
</evidence>
<evidence type="ECO:0000256" key="6">
    <source>
        <dbReference type="ARBA" id="ARBA00023136"/>
    </source>
</evidence>
<feature type="transmembrane region" description="Helical" evidence="8">
    <location>
        <begin position="445"/>
        <end position="466"/>
    </location>
</feature>
<feature type="transmembrane region" description="Helical" evidence="8">
    <location>
        <begin position="205"/>
        <end position="230"/>
    </location>
</feature>
<comment type="subcellular location">
    <subcellularLocation>
        <location evidence="1">Cell membrane</location>
        <topology evidence="1">Multi-pass membrane protein</topology>
    </subcellularLocation>
    <subcellularLocation>
        <location evidence="7">Membrane</location>
        <topology evidence="7">Multi-pass membrane protein</topology>
    </subcellularLocation>
</comment>
<evidence type="ECO:0000259" key="9">
    <source>
        <dbReference type="Pfam" id="PF00361"/>
    </source>
</evidence>
<accession>A0A2S5STS6</accession>
<keyword evidence="3" id="KW-1003">Cell membrane</keyword>
<keyword evidence="4 7" id="KW-0812">Transmembrane</keyword>
<evidence type="ECO:0000313" key="11">
    <source>
        <dbReference type="Proteomes" id="UP000238605"/>
    </source>
</evidence>
<organism evidence="10 11">
    <name type="scientific">Caldimonas caldifontis</name>
    <dbReference type="NCBI Taxonomy" id="1452508"/>
    <lineage>
        <taxon>Bacteria</taxon>
        <taxon>Pseudomonadati</taxon>
        <taxon>Pseudomonadota</taxon>
        <taxon>Betaproteobacteria</taxon>
        <taxon>Burkholderiales</taxon>
        <taxon>Sphaerotilaceae</taxon>
        <taxon>Caldimonas</taxon>
    </lineage>
</organism>
<evidence type="ECO:0000256" key="3">
    <source>
        <dbReference type="ARBA" id="ARBA00022475"/>
    </source>
</evidence>
<keyword evidence="5 8" id="KW-1133">Transmembrane helix</keyword>
<dbReference type="GO" id="GO:0005886">
    <property type="term" value="C:plasma membrane"/>
    <property type="evidence" value="ECO:0007669"/>
    <property type="project" value="UniProtKB-SubCell"/>
</dbReference>
<dbReference type="Proteomes" id="UP000238605">
    <property type="component" value="Unassembled WGS sequence"/>
</dbReference>
<feature type="transmembrane region" description="Helical" evidence="8">
    <location>
        <begin position="406"/>
        <end position="424"/>
    </location>
</feature>